<dbReference type="GO" id="GO:0016811">
    <property type="term" value="F:hydrolase activity, acting on carbon-nitrogen (but not peptide) bonds, in linear amides"/>
    <property type="evidence" value="ECO:0007669"/>
    <property type="project" value="InterPro"/>
</dbReference>
<dbReference type="PANTHER" id="PTHR31891:SF1">
    <property type="entry name" value="FORMAMIDASE C869.04-RELATED"/>
    <property type="match status" value="1"/>
</dbReference>
<name>A0A6J4REV1_9ACTN</name>
<accession>A0A6J4REV1</accession>
<proteinExistence type="predicted"/>
<dbReference type="Pfam" id="PF03069">
    <property type="entry name" value="FmdA_AmdA"/>
    <property type="match status" value="2"/>
</dbReference>
<dbReference type="PANTHER" id="PTHR31891">
    <property type="entry name" value="FORMAMIDASE C869.04-RELATED"/>
    <property type="match status" value="1"/>
</dbReference>
<dbReference type="InterPro" id="IPR004304">
    <property type="entry name" value="FmdA_AmdA"/>
</dbReference>
<dbReference type="EMBL" id="CADCVF010000081">
    <property type="protein sequence ID" value="CAA9470840.1"/>
    <property type="molecule type" value="Genomic_DNA"/>
</dbReference>
<dbReference type="Gene3D" id="3.10.28.20">
    <property type="entry name" value="Acetamidase/Formamidase-like domains"/>
    <property type="match status" value="1"/>
</dbReference>
<reference evidence="1" key="1">
    <citation type="submission" date="2020-02" db="EMBL/GenBank/DDBJ databases">
        <authorList>
            <person name="Meier V. D."/>
        </authorList>
    </citation>
    <scope>NUCLEOTIDE SEQUENCE</scope>
    <source>
        <strain evidence="1">AVDCRST_MAG58</strain>
    </source>
</reference>
<dbReference type="SUPFAM" id="SSF141130">
    <property type="entry name" value="Acetamidase/Formamidase-like"/>
    <property type="match status" value="1"/>
</dbReference>
<dbReference type="Gene3D" id="2.60.120.580">
    <property type="entry name" value="Acetamidase/Formamidase-like domains"/>
    <property type="match status" value="1"/>
</dbReference>
<organism evidence="1">
    <name type="scientific">uncultured Rubrobacteraceae bacterium</name>
    <dbReference type="NCBI Taxonomy" id="349277"/>
    <lineage>
        <taxon>Bacteria</taxon>
        <taxon>Bacillati</taxon>
        <taxon>Actinomycetota</taxon>
        <taxon>Rubrobacteria</taxon>
        <taxon>Rubrobacterales</taxon>
        <taxon>Rubrobacteraceae</taxon>
        <taxon>environmental samples</taxon>
    </lineage>
</organism>
<evidence type="ECO:0008006" key="2">
    <source>
        <dbReference type="Google" id="ProtNLM"/>
    </source>
</evidence>
<dbReference type="AlphaFoldDB" id="A0A6J4REV1"/>
<protein>
    <recommendedName>
        <fullName evidence="2">Acetamidase</fullName>
    </recommendedName>
</protein>
<evidence type="ECO:0000313" key="1">
    <source>
        <dbReference type="EMBL" id="CAA9470840.1"/>
    </source>
</evidence>
<gene>
    <name evidence="1" type="ORF">AVDCRST_MAG58-4194</name>
</gene>
<sequence length="311" mass="33688">MAMHYIEPRRETLHGAFSRDLPPALSIDPGDTVVFSTLESGWGLEPSGENGERSRFEDFRPEWRGDGHALCGPVEVRGAEPGMTLEVRVVGLRTGTWGRTIAGGPYPEELNKRLGVADRQEELVWTLDPDALIGRDQYGHSVALRPFMGVMGMPPGEPGLHPTQPPRATGGNIDCKELVPGSSLFLPIAVPGSLFSVGDGHAVQGDGEVCQTAIECPVERVELLFGLHHDLHLRTPRALTPAGWISFGFHSDLDEAMFLAVEAMLDLMDELFGFDRHQALALASVAVDFRVTQVVNGAKGVHAVLPHGSIR</sequence>